<dbReference type="Proteomes" id="UP000253941">
    <property type="component" value="Unassembled WGS sequence"/>
</dbReference>
<feature type="binding site" evidence="8">
    <location>
        <position position="396"/>
    </location>
    <ligand>
        <name>phosphoenolpyruvate</name>
        <dbReference type="ChEBI" id="CHEBI:58702"/>
    </ligand>
</feature>
<protein>
    <recommendedName>
        <fullName evidence="8">3-phosphoshikimate 1-carboxyvinyltransferase</fullName>
        <ecNumber evidence="8">2.5.1.19</ecNumber>
    </recommendedName>
    <alternativeName>
        <fullName evidence="8">5-enolpyruvylshikimate-3-phosphate synthase</fullName>
        <shortName evidence="8">EPSP synthase</shortName>
        <shortName evidence="8">EPSPS</shortName>
    </alternativeName>
</protein>
<feature type="binding site" evidence="8">
    <location>
        <position position="29"/>
    </location>
    <ligand>
        <name>3-phosphoshikimate</name>
        <dbReference type="ChEBI" id="CHEBI:145989"/>
    </ligand>
</feature>
<dbReference type="GO" id="GO:0003866">
    <property type="term" value="F:3-phosphoshikimate 1-carboxyvinyltransferase activity"/>
    <property type="evidence" value="ECO:0007669"/>
    <property type="project" value="UniProtKB-UniRule"/>
</dbReference>
<dbReference type="InterPro" id="IPR036968">
    <property type="entry name" value="Enolpyruvate_Tfrase_sf"/>
</dbReference>
<feature type="binding site" evidence="8">
    <location>
        <position position="171"/>
    </location>
    <ligand>
        <name>phosphoenolpyruvate</name>
        <dbReference type="ChEBI" id="CHEBI:58702"/>
    </ligand>
</feature>
<dbReference type="FunFam" id="3.65.10.10:FF:000005">
    <property type="entry name" value="3-phosphoshikimate 1-carboxyvinyltransferase"/>
    <property type="match status" value="1"/>
</dbReference>
<organism evidence="10 11">
    <name type="scientific">Ferruginivarius sediminum</name>
    <dbReference type="NCBI Taxonomy" id="2661937"/>
    <lineage>
        <taxon>Bacteria</taxon>
        <taxon>Pseudomonadati</taxon>
        <taxon>Pseudomonadota</taxon>
        <taxon>Alphaproteobacteria</taxon>
        <taxon>Rhodospirillales</taxon>
        <taxon>Rhodospirillaceae</taxon>
        <taxon>Ferruginivarius</taxon>
    </lineage>
</organism>
<dbReference type="Pfam" id="PF00275">
    <property type="entry name" value="EPSP_synthase"/>
    <property type="match status" value="1"/>
</dbReference>
<evidence type="ECO:0000256" key="8">
    <source>
        <dbReference type="HAMAP-Rule" id="MF_00210"/>
    </source>
</evidence>
<dbReference type="InterPro" id="IPR001986">
    <property type="entry name" value="Enolpyruvate_Tfrase_dom"/>
</dbReference>
<feature type="binding site" evidence="8">
    <location>
        <position position="321"/>
    </location>
    <ligand>
        <name>3-phosphoshikimate</name>
        <dbReference type="ChEBI" id="CHEBI:145989"/>
    </ligand>
</feature>
<dbReference type="InterPro" id="IPR023193">
    <property type="entry name" value="EPSP_synthase_CS"/>
</dbReference>
<feature type="binding site" evidence="8">
    <location>
        <position position="124"/>
    </location>
    <ligand>
        <name>phosphoenolpyruvate</name>
        <dbReference type="ChEBI" id="CHEBI:58702"/>
    </ligand>
</feature>
<dbReference type="AlphaFoldDB" id="A0A369T4W2"/>
<dbReference type="SUPFAM" id="SSF55205">
    <property type="entry name" value="EPT/RTPC-like"/>
    <property type="match status" value="1"/>
</dbReference>
<dbReference type="InterPro" id="IPR013792">
    <property type="entry name" value="RNA3'P_cycl/enolpyr_Trfase_a/b"/>
</dbReference>
<comment type="catalytic activity">
    <reaction evidence="7">
        <text>3-phosphoshikimate + phosphoenolpyruvate = 5-O-(1-carboxyvinyl)-3-phosphoshikimate + phosphate</text>
        <dbReference type="Rhea" id="RHEA:21256"/>
        <dbReference type="ChEBI" id="CHEBI:43474"/>
        <dbReference type="ChEBI" id="CHEBI:57701"/>
        <dbReference type="ChEBI" id="CHEBI:58702"/>
        <dbReference type="ChEBI" id="CHEBI:145989"/>
        <dbReference type="EC" id="2.5.1.19"/>
    </reaction>
    <physiologicalReaction direction="left-to-right" evidence="7">
        <dbReference type="Rhea" id="RHEA:21257"/>
    </physiologicalReaction>
</comment>
<comment type="similarity">
    <text evidence="2 8">Belongs to the EPSP synthase family.</text>
</comment>
<evidence type="ECO:0000256" key="1">
    <source>
        <dbReference type="ARBA" id="ARBA00004811"/>
    </source>
</evidence>
<evidence type="ECO:0000256" key="3">
    <source>
        <dbReference type="ARBA" id="ARBA00022490"/>
    </source>
</evidence>
<reference evidence="10 11" key="1">
    <citation type="submission" date="2018-07" db="EMBL/GenBank/DDBJ databases">
        <title>Venubactetium sediminum gen. nov., sp. nov., isolated from a marine solar saltern.</title>
        <authorList>
            <person name="Wang S."/>
        </authorList>
    </citation>
    <scope>NUCLEOTIDE SEQUENCE [LARGE SCALE GENOMIC DNA]</scope>
    <source>
        <strain evidence="10 11">WD2A32</strain>
    </source>
</reference>
<dbReference type="PIRSF" id="PIRSF000505">
    <property type="entry name" value="EPSPS"/>
    <property type="match status" value="1"/>
</dbReference>
<dbReference type="CDD" id="cd01556">
    <property type="entry name" value="EPSP_synthase"/>
    <property type="match status" value="1"/>
</dbReference>
<comment type="subunit">
    <text evidence="8">Monomer.</text>
</comment>
<feature type="binding site" evidence="8">
    <location>
        <position position="348"/>
    </location>
    <ligand>
        <name>3-phosphoshikimate</name>
        <dbReference type="ChEBI" id="CHEBI:145989"/>
    </ligand>
</feature>
<dbReference type="PROSITE" id="PS00885">
    <property type="entry name" value="EPSP_SYNTHASE_2"/>
    <property type="match status" value="1"/>
</dbReference>
<feature type="binding site" evidence="8">
    <location>
        <position position="24"/>
    </location>
    <ligand>
        <name>phosphoenolpyruvate</name>
        <dbReference type="ChEBI" id="CHEBI:58702"/>
    </ligand>
</feature>
<dbReference type="GO" id="GO:0008652">
    <property type="term" value="P:amino acid biosynthetic process"/>
    <property type="evidence" value="ECO:0007669"/>
    <property type="project" value="UniProtKB-KW"/>
</dbReference>
<dbReference type="Gene3D" id="3.65.10.10">
    <property type="entry name" value="Enolpyruvate transferase domain"/>
    <property type="match status" value="2"/>
</dbReference>
<dbReference type="GO" id="GO:0009073">
    <property type="term" value="P:aromatic amino acid family biosynthetic process"/>
    <property type="evidence" value="ECO:0007669"/>
    <property type="project" value="UniProtKB-KW"/>
</dbReference>
<feature type="binding site" evidence="8">
    <location>
        <position position="25"/>
    </location>
    <ligand>
        <name>3-phosphoshikimate</name>
        <dbReference type="ChEBI" id="CHEBI:145989"/>
    </ligand>
</feature>
<dbReference type="InterPro" id="IPR006264">
    <property type="entry name" value="EPSP_synthase"/>
</dbReference>
<feature type="active site" description="Proton acceptor" evidence="8">
    <location>
        <position position="321"/>
    </location>
</feature>
<comment type="subcellular location">
    <subcellularLocation>
        <location evidence="8">Cytoplasm</location>
    </subcellularLocation>
</comment>
<dbReference type="EMBL" id="QPMH01000029">
    <property type="protein sequence ID" value="RDD60359.1"/>
    <property type="molecule type" value="Genomic_DNA"/>
</dbReference>
<feature type="binding site" evidence="8">
    <location>
        <position position="169"/>
    </location>
    <ligand>
        <name>3-phosphoshikimate</name>
        <dbReference type="ChEBI" id="CHEBI:145989"/>
    </ligand>
</feature>
<keyword evidence="3 8" id="KW-0963">Cytoplasm</keyword>
<keyword evidence="6 8" id="KW-0057">Aromatic amino acid biosynthesis</keyword>
<evidence type="ECO:0000256" key="6">
    <source>
        <dbReference type="ARBA" id="ARBA00023141"/>
    </source>
</evidence>
<dbReference type="EC" id="2.5.1.19" evidence="8"/>
<evidence type="ECO:0000313" key="10">
    <source>
        <dbReference type="EMBL" id="RDD60359.1"/>
    </source>
</evidence>
<accession>A0A369T4W2</accession>
<evidence type="ECO:0000256" key="5">
    <source>
        <dbReference type="ARBA" id="ARBA00022679"/>
    </source>
</evidence>
<dbReference type="RefSeq" id="WP_114583720.1">
    <property type="nucleotide sequence ID" value="NZ_QPMH01000029.1"/>
</dbReference>
<sequence length="441" mass="45929">MPPRPLTAKPSPALAGECRVPGDKSISHRALMLAGLAVGESTIQGMLLGEDVLATASAMEHLGATIERGADAWHVWGRGVGGLREPAEVLDLGNSGTGARLLMGVLAGQPITAFLTGDASLRRRPMNRVVAPLLQMGARVTARSGERLPLAITGTAEPLPIHYELPVASAQVKSAVLLAGLSAPGETQVVEPQDTRDHTELMLRAFGAEIAVERSDTGRLTRLTGQPELTGRRVNVPADPSSAAFPVVAALLIPGSRLRVPAVGMNPHRTGLFTTLREMGADIVFENEREEAGERVADITVSAGRLRGVEIPAARAPSMIDEYPILAMAAACAEGRTVMHGVGELRVKESDRLAAVAEGLAACGVDVETGEDWLAVHGQAGRPRGGATVAAQLDHRIAMSFLVLGLASEKGVTVDDAAPIETSFPGFADTMRAAGADIAEA</sequence>
<dbReference type="UniPathway" id="UPA00053">
    <property type="reaction ID" value="UER00089"/>
</dbReference>
<feature type="domain" description="Enolpyruvate transferase" evidence="9">
    <location>
        <begin position="11"/>
        <end position="431"/>
    </location>
</feature>
<proteinExistence type="inferred from homology"/>
<feature type="binding site" evidence="8">
    <location>
        <position position="171"/>
    </location>
    <ligand>
        <name>3-phosphoshikimate</name>
        <dbReference type="ChEBI" id="CHEBI:145989"/>
    </ligand>
</feature>
<feature type="binding site" evidence="8">
    <location>
        <position position="352"/>
    </location>
    <ligand>
        <name>phosphoenolpyruvate</name>
        <dbReference type="ChEBI" id="CHEBI:58702"/>
    </ligand>
</feature>
<dbReference type="PANTHER" id="PTHR21090:SF5">
    <property type="entry name" value="PENTAFUNCTIONAL AROM POLYPEPTIDE"/>
    <property type="match status" value="1"/>
</dbReference>
<dbReference type="HAMAP" id="MF_00210">
    <property type="entry name" value="EPSP_synth"/>
    <property type="match status" value="1"/>
</dbReference>
<evidence type="ECO:0000259" key="9">
    <source>
        <dbReference type="Pfam" id="PF00275"/>
    </source>
</evidence>
<comment type="pathway">
    <text evidence="1 8">Metabolic intermediate biosynthesis; chorismate biosynthesis; chorismate from D-erythrose 4-phosphate and phosphoenolpyruvate: step 6/7.</text>
</comment>
<evidence type="ECO:0000256" key="7">
    <source>
        <dbReference type="ARBA" id="ARBA00044633"/>
    </source>
</evidence>
<dbReference type="PANTHER" id="PTHR21090">
    <property type="entry name" value="AROM/DEHYDROQUINATE SYNTHASE"/>
    <property type="match status" value="1"/>
</dbReference>
<dbReference type="GO" id="GO:0005737">
    <property type="term" value="C:cytoplasm"/>
    <property type="evidence" value="ECO:0007669"/>
    <property type="project" value="UniProtKB-SubCell"/>
</dbReference>
<evidence type="ECO:0000313" key="11">
    <source>
        <dbReference type="Proteomes" id="UP000253941"/>
    </source>
</evidence>
<comment type="caution">
    <text evidence="10">The sequence shown here is derived from an EMBL/GenBank/DDBJ whole genome shotgun (WGS) entry which is preliminary data.</text>
</comment>
<feature type="binding site" evidence="8">
    <location>
        <position position="24"/>
    </location>
    <ligand>
        <name>3-phosphoshikimate</name>
        <dbReference type="ChEBI" id="CHEBI:145989"/>
    </ligand>
</feature>
<feature type="binding site" evidence="8">
    <location>
        <position position="96"/>
    </location>
    <ligand>
        <name>phosphoenolpyruvate</name>
        <dbReference type="ChEBI" id="CHEBI:58702"/>
    </ligand>
</feature>
<gene>
    <name evidence="8 10" type="primary">aroA</name>
    <name evidence="10" type="ORF">DRB17_18535</name>
</gene>
<dbReference type="GO" id="GO:0009423">
    <property type="term" value="P:chorismate biosynthetic process"/>
    <property type="evidence" value="ECO:0007669"/>
    <property type="project" value="UniProtKB-UniRule"/>
</dbReference>
<dbReference type="NCBIfam" id="TIGR01356">
    <property type="entry name" value="aroA"/>
    <property type="match status" value="1"/>
</dbReference>
<name>A0A369T4W2_9PROT</name>
<evidence type="ECO:0000256" key="4">
    <source>
        <dbReference type="ARBA" id="ARBA00022605"/>
    </source>
</evidence>
<keyword evidence="4 8" id="KW-0028">Amino-acid biosynthesis</keyword>
<dbReference type="PROSITE" id="PS00104">
    <property type="entry name" value="EPSP_SYNTHASE_1"/>
    <property type="match status" value="1"/>
</dbReference>
<keyword evidence="5 8" id="KW-0808">Transferase</keyword>
<comment type="caution">
    <text evidence="8">Lacks conserved residue(s) required for the propagation of feature annotation.</text>
</comment>
<comment type="function">
    <text evidence="8">Catalyzes the transfer of the enolpyruvyl moiety of phosphoenolpyruvate (PEP) to the 5-hydroxyl of shikimate-3-phosphate (S3P) to produce enolpyruvyl shikimate-3-phosphate and inorganic phosphate.</text>
</comment>
<keyword evidence="11" id="KW-1185">Reference proteome</keyword>
<evidence type="ECO:0000256" key="2">
    <source>
        <dbReference type="ARBA" id="ARBA00009948"/>
    </source>
</evidence>